<feature type="transmembrane region" description="Helical" evidence="11">
    <location>
        <begin position="352"/>
        <end position="371"/>
    </location>
</feature>
<keyword evidence="10" id="KW-0739">Sodium transport</keyword>
<dbReference type="AlphaFoldDB" id="A0A917H8M7"/>
<evidence type="ECO:0000256" key="9">
    <source>
        <dbReference type="ARBA" id="ARBA00023136"/>
    </source>
</evidence>
<feature type="transmembrane region" description="Helical" evidence="11">
    <location>
        <begin position="288"/>
        <end position="310"/>
    </location>
</feature>
<evidence type="ECO:0000256" key="11">
    <source>
        <dbReference type="SAM" id="Phobius"/>
    </source>
</evidence>
<comment type="subcellular location">
    <subcellularLocation>
        <location evidence="1">Membrane</location>
        <topology evidence="1">Multi-pass membrane protein</topology>
    </subcellularLocation>
</comment>
<dbReference type="NCBIfam" id="TIGR00932">
    <property type="entry name" value="2a37"/>
    <property type="match status" value="1"/>
</dbReference>
<dbReference type="GO" id="GO:0006814">
    <property type="term" value="P:sodium ion transport"/>
    <property type="evidence" value="ECO:0007669"/>
    <property type="project" value="UniProtKB-KW"/>
</dbReference>
<evidence type="ECO:0000256" key="8">
    <source>
        <dbReference type="ARBA" id="ARBA00023065"/>
    </source>
</evidence>
<dbReference type="Proteomes" id="UP000600247">
    <property type="component" value="Unassembled WGS sequence"/>
</dbReference>
<evidence type="ECO:0000256" key="4">
    <source>
        <dbReference type="ARBA" id="ARBA00022449"/>
    </source>
</evidence>
<dbReference type="InterPro" id="IPR006153">
    <property type="entry name" value="Cation/H_exchanger_TM"/>
</dbReference>
<keyword evidence="6 11" id="KW-1133">Transmembrane helix</keyword>
<comment type="caution">
    <text evidence="13">The sequence shown here is derived from an EMBL/GenBank/DDBJ whole genome shotgun (WGS) entry which is preliminary data.</text>
</comment>
<feature type="domain" description="Cation/H+ exchanger transmembrane" evidence="12">
    <location>
        <begin position="13"/>
        <end position="375"/>
    </location>
</feature>
<dbReference type="GO" id="GO:1902600">
    <property type="term" value="P:proton transmembrane transport"/>
    <property type="evidence" value="ECO:0007669"/>
    <property type="project" value="InterPro"/>
</dbReference>
<evidence type="ECO:0000313" key="14">
    <source>
        <dbReference type="Proteomes" id="UP000600247"/>
    </source>
</evidence>
<dbReference type="GO" id="GO:0008324">
    <property type="term" value="F:monoatomic cation transmembrane transporter activity"/>
    <property type="evidence" value="ECO:0007669"/>
    <property type="project" value="InterPro"/>
</dbReference>
<keyword evidence="14" id="KW-1185">Reference proteome</keyword>
<dbReference type="GO" id="GO:0015297">
    <property type="term" value="F:antiporter activity"/>
    <property type="evidence" value="ECO:0007669"/>
    <property type="project" value="UniProtKB-KW"/>
</dbReference>
<evidence type="ECO:0000256" key="10">
    <source>
        <dbReference type="ARBA" id="ARBA00023201"/>
    </source>
</evidence>
<evidence type="ECO:0000256" key="7">
    <source>
        <dbReference type="ARBA" id="ARBA00023053"/>
    </source>
</evidence>
<feature type="transmembrane region" description="Helical" evidence="11">
    <location>
        <begin position="174"/>
        <end position="198"/>
    </location>
</feature>
<dbReference type="PANTHER" id="PTHR43562">
    <property type="entry name" value="NAPA-TYPE SODIUM/HYDROGEN ANTIPORTER"/>
    <property type="match status" value="1"/>
</dbReference>
<protein>
    <submittedName>
        <fullName evidence="13">Sodium:proton antiporter</fullName>
    </submittedName>
</protein>
<keyword evidence="7" id="KW-0915">Sodium</keyword>
<evidence type="ECO:0000256" key="5">
    <source>
        <dbReference type="ARBA" id="ARBA00022692"/>
    </source>
</evidence>
<dbReference type="EMBL" id="BMHY01000005">
    <property type="protein sequence ID" value="GGG71496.1"/>
    <property type="molecule type" value="Genomic_DNA"/>
</dbReference>
<evidence type="ECO:0000256" key="1">
    <source>
        <dbReference type="ARBA" id="ARBA00004141"/>
    </source>
</evidence>
<dbReference type="RefSeq" id="WP_188889900.1">
    <property type="nucleotide sequence ID" value="NZ_BMHY01000005.1"/>
</dbReference>
<keyword evidence="8" id="KW-0406">Ion transport</keyword>
<feature type="transmembrane region" description="Helical" evidence="11">
    <location>
        <begin position="52"/>
        <end position="71"/>
    </location>
</feature>
<feature type="transmembrane region" description="Helical" evidence="11">
    <location>
        <begin position="264"/>
        <end position="282"/>
    </location>
</feature>
<sequence length="384" mass="40440">MTFILYLALIIVFTKAAGAISVKLGQPSVLGKLLAGILLGPAILGWVQPDAFIGHFSEIGVLLLMFIAGLETDVDQLRKNWKASFAVAVGGIILPFIGGYALAAGFGLTNNEALFLGLLLCATSVSISVQTLKEMDRLGSREGTTILGAAVVDDVIVVILLAVMMSFLGTAGDVSIGLLIGKKVLFFIVVIAAGWFIVPWFMKLFAPFKVTEAVMSAGLIVCLAFSYFAEMMGIAGIIGAFAAGIAISQTSFKHQVETKIEPIAYTLFVPVFFVSIGLNITFDGVGSQWLFIVLLTIVAVITKLIGGGAGARLTGFDNRSSIIIGSGMVSRGEVALIIASTGLQAGLLLPDYFTSVVLVVILTTLITPPLLKAVFKEDRQLASN</sequence>
<evidence type="ECO:0000259" key="12">
    <source>
        <dbReference type="Pfam" id="PF00999"/>
    </source>
</evidence>
<feature type="transmembrane region" description="Helical" evidence="11">
    <location>
        <begin position="113"/>
        <end position="132"/>
    </location>
</feature>
<evidence type="ECO:0000256" key="6">
    <source>
        <dbReference type="ARBA" id="ARBA00022989"/>
    </source>
</evidence>
<keyword evidence="5 11" id="KW-0812">Transmembrane</keyword>
<dbReference type="PANTHER" id="PTHR43562:SF3">
    <property type="entry name" value="SODIUM ION_PROTON EXCHANGER (EUROFUNG)"/>
    <property type="match status" value="1"/>
</dbReference>
<comment type="similarity">
    <text evidence="2">Belongs to the monovalent cation:proton antiporter 2 (CPA2) transporter (TC 2.A.37) family.</text>
</comment>
<dbReference type="Gene3D" id="1.20.1530.20">
    <property type="match status" value="1"/>
</dbReference>
<evidence type="ECO:0000313" key="13">
    <source>
        <dbReference type="EMBL" id="GGG71496.1"/>
    </source>
</evidence>
<evidence type="ECO:0000256" key="2">
    <source>
        <dbReference type="ARBA" id="ARBA00005551"/>
    </source>
</evidence>
<evidence type="ECO:0000256" key="3">
    <source>
        <dbReference type="ARBA" id="ARBA00022448"/>
    </source>
</evidence>
<feature type="transmembrane region" description="Helical" evidence="11">
    <location>
        <begin position="144"/>
        <end position="168"/>
    </location>
</feature>
<proteinExistence type="inferred from homology"/>
<dbReference type="InterPro" id="IPR038770">
    <property type="entry name" value="Na+/solute_symporter_sf"/>
</dbReference>
<dbReference type="GO" id="GO:0016020">
    <property type="term" value="C:membrane"/>
    <property type="evidence" value="ECO:0007669"/>
    <property type="project" value="UniProtKB-SubCell"/>
</dbReference>
<reference evidence="13 14" key="1">
    <citation type="journal article" date="2014" name="Int. J. Syst. Evol. Microbiol.">
        <title>Complete genome sequence of Corynebacterium casei LMG S-19264T (=DSM 44701T), isolated from a smear-ripened cheese.</title>
        <authorList>
            <consortium name="US DOE Joint Genome Institute (JGI-PGF)"/>
            <person name="Walter F."/>
            <person name="Albersmeier A."/>
            <person name="Kalinowski J."/>
            <person name="Ruckert C."/>
        </authorList>
    </citation>
    <scope>NUCLEOTIDE SEQUENCE [LARGE SCALE GENOMIC DNA]</scope>
    <source>
        <strain evidence="13 14">CGMCC 1.15286</strain>
    </source>
</reference>
<keyword evidence="3" id="KW-0813">Transport</keyword>
<name>A0A917H8M7_9BACL</name>
<gene>
    <name evidence="13" type="ORF">GCM10010918_28800</name>
</gene>
<dbReference type="Pfam" id="PF00999">
    <property type="entry name" value="Na_H_Exchanger"/>
    <property type="match status" value="1"/>
</dbReference>
<keyword evidence="4" id="KW-0050">Antiport</keyword>
<accession>A0A917H8M7</accession>
<dbReference type="InterPro" id="IPR004771">
    <property type="entry name" value="K/H_exchanger"/>
</dbReference>
<organism evidence="13 14">
    <name type="scientific">Paenibacillus radicis</name>
    <name type="common">ex Gao et al. 2016</name>
    <dbReference type="NCBI Taxonomy" id="1737354"/>
    <lineage>
        <taxon>Bacteria</taxon>
        <taxon>Bacillati</taxon>
        <taxon>Bacillota</taxon>
        <taxon>Bacilli</taxon>
        <taxon>Bacillales</taxon>
        <taxon>Paenibacillaceae</taxon>
        <taxon>Paenibacillus</taxon>
    </lineage>
</organism>
<feature type="transmembrane region" description="Helical" evidence="11">
    <location>
        <begin position="83"/>
        <end position="107"/>
    </location>
</feature>
<keyword evidence="9 11" id="KW-0472">Membrane</keyword>